<evidence type="ECO:0000256" key="8">
    <source>
        <dbReference type="PIRSR" id="PIRSR001589-1"/>
    </source>
</evidence>
<dbReference type="InterPro" id="IPR001962">
    <property type="entry name" value="Asn_synthase"/>
</dbReference>
<comment type="similarity">
    <text evidence="2">Belongs to the asparagine synthetase family.</text>
</comment>
<evidence type="ECO:0000313" key="13">
    <source>
        <dbReference type="Proteomes" id="UP000285655"/>
    </source>
</evidence>
<dbReference type="Pfam" id="PF13537">
    <property type="entry name" value="GATase_7"/>
    <property type="match status" value="1"/>
</dbReference>
<dbReference type="InterPro" id="IPR006426">
    <property type="entry name" value="Asn_synth_AEB"/>
</dbReference>
<name>A0A419DF52_9BACT</name>
<keyword evidence="4 9" id="KW-0547">Nucleotide-binding</keyword>
<feature type="domain" description="Glutamine amidotransferase type-2" evidence="11">
    <location>
        <begin position="2"/>
        <end position="216"/>
    </location>
</feature>
<sequence>MCGIAGKISSRNSQQEREAIVTSMVLALSNRGPDGNGLISLPNVTFGHTRLAILDLSANAAQPMCDESKRFTITYNGEVYNFQELRRELIEAHYKFISNSDTEVVLKSYIHWGAKCFEKFNGMFALAIWDNLKSELILARDRFGKKPLFYYVSPDLSSVSFASTLTAIMRDNNIPCNISMEALNCFLSLGYILTPLSYMDAVHKLEPSHYLQIAFSSKTIKKTKYWDYAKFFYTKTKESQTEICDNILIRLKKAVKIRMISDVPLGVFLSGGIDSTSVVKIMSEYTPDVSAFSIGFDNPCYNELDYAKETARNLSLKNHFYKILSTGNVPEEMTSMFDAFDEPFADTSLIPMMLLSKFTRSKITVALSGDAGDEIFGGYPTYQADIISDKYRMLPLIIRKFFASIANTIPVSLNRKVGFDYKLKQFIRGAVYGAEQSHYNWRLMFSPEERIQILGSNYRELVYDTDPFSRFQKYYNEVKELHALDRHLYVDVKTWLVDDILVKLDRSTMFVGLEARCPFLDNDLVEYVAGIPTSFKIKGLTLKYMMKKTMSGYLPEDVIKRKKSGFNAPVSRWIQQPIELDNRDSLLALKNEYSYFVWHVYKEYLRKGKISNEFN</sequence>
<dbReference type="Gene3D" id="3.60.20.10">
    <property type="entry name" value="Glutamine Phosphoribosylpyrophosphate, subunit 1, domain 1"/>
    <property type="match status" value="1"/>
</dbReference>
<comment type="catalytic activity">
    <reaction evidence="7">
        <text>L-aspartate + L-glutamine + ATP + H2O = L-asparagine + L-glutamate + AMP + diphosphate + H(+)</text>
        <dbReference type="Rhea" id="RHEA:12228"/>
        <dbReference type="ChEBI" id="CHEBI:15377"/>
        <dbReference type="ChEBI" id="CHEBI:15378"/>
        <dbReference type="ChEBI" id="CHEBI:29985"/>
        <dbReference type="ChEBI" id="CHEBI:29991"/>
        <dbReference type="ChEBI" id="CHEBI:30616"/>
        <dbReference type="ChEBI" id="CHEBI:33019"/>
        <dbReference type="ChEBI" id="CHEBI:58048"/>
        <dbReference type="ChEBI" id="CHEBI:58359"/>
        <dbReference type="ChEBI" id="CHEBI:456215"/>
        <dbReference type="EC" id="6.3.5.4"/>
    </reaction>
</comment>
<dbReference type="InterPro" id="IPR017932">
    <property type="entry name" value="GATase_2_dom"/>
</dbReference>
<protein>
    <recommendedName>
        <fullName evidence="3">asparagine synthase (glutamine-hydrolyzing)</fullName>
        <ecNumber evidence="3">6.3.5.4</ecNumber>
    </recommendedName>
</protein>
<feature type="binding site" evidence="9">
    <location>
        <begin position="368"/>
        <end position="369"/>
    </location>
    <ligand>
        <name>ATP</name>
        <dbReference type="ChEBI" id="CHEBI:30616"/>
    </ligand>
</feature>
<feature type="binding site" evidence="9">
    <location>
        <position position="101"/>
    </location>
    <ligand>
        <name>L-glutamine</name>
        <dbReference type="ChEBI" id="CHEBI:58359"/>
    </ligand>
</feature>
<accession>A0A419DF52</accession>
<dbReference type="PIRSF" id="PIRSF001589">
    <property type="entry name" value="Asn_synthetase_glu-h"/>
    <property type="match status" value="1"/>
</dbReference>
<dbReference type="CDD" id="cd01991">
    <property type="entry name" value="Asn_synthase_B_C"/>
    <property type="match status" value="1"/>
</dbReference>
<keyword evidence="8" id="KW-0028">Amino-acid biosynthesis</keyword>
<dbReference type="Pfam" id="PF00733">
    <property type="entry name" value="Asn_synthase"/>
    <property type="match status" value="1"/>
</dbReference>
<evidence type="ECO:0000256" key="1">
    <source>
        <dbReference type="ARBA" id="ARBA00005187"/>
    </source>
</evidence>
<dbReference type="SUPFAM" id="SSF52402">
    <property type="entry name" value="Adenine nucleotide alpha hydrolases-like"/>
    <property type="match status" value="1"/>
</dbReference>
<dbReference type="InterPro" id="IPR029055">
    <property type="entry name" value="Ntn_hydrolases_N"/>
</dbReference>
<reference evidence="12 13" key="1">
    <citation type="journal article" date="2017" name="ISME J.">
        <title>Energy and carbon metabolisms in a deep terrestrial subsurface fluid microbial community.</title>
        <authorList>
            <person name="Momper L."/>
            <person name="Jungbluth S.P."/>
            <person name="Lee M.D."/>
            <person name="Amend J.P."/>
        </authorList>
    </citation>
    <scope>NUCLEOTIDE SEQUENCE [LARGE SCALE GENOMIC DNA]</scope>
    <source>
        <strain evidence="12">SURF_29</strain>
    </source>
</reference>
<evidence type="ECO:0000259" key="11">
    <source>
        <dbReference type="PROSITE" id="PS51278"/>
    </source>
</evidence>
<gene>
    <name evidence="12" type="primary">asnB</name>
    <name evidence="12" type="ORF">C4544_02050</name>
</gene>
<dbReference type="GO" id="GO:0004066">
    <property type="term" value="F:asparagine synthase (glutamine-hydrolyzing) activity"/>
    <property type="evidence" value="ECO:0007669"/>
    <property type="project" value="UniProtKB-EC"/>
</dbReference>
<dbReference type="GO" id="GO:0005524">
    <property type="term" value="F:ATP binding"/>
    <property type="evidence" value="ECO:0007669"/>
    <property type="project" value="UniProtKB-KW"/>
</dbReference>
<dbReference type="EC" id="6.3.5.4" evidence="3"/>
<evidence type="ECO:0000256" key="6">
    <source>
        <dbReference type="ARBA" id="ARBA00022962"/>
    </source>
</evidence>
<comment type="caution">
    <text evidence="12">The sequence shown here is derived from an EMBL/GenBank/DDBJ whole genome shotgun (WGS) entry which is preliminary data.</text>
</comment>
<evidence type="ECO:0000256" key="5">
    <source>
        <dbReference type="ARBA" id="ARBA00022840"/>
    </source>
</evidence>
<dbReference type="GO" id="GO:0005829">
    <property type="term" value="C:cytosol"/>
    <property type="evidence" value="ECO:0007669"/>
    <property type="project" value="TreeGrafter"/>
</dbReference>
<evidence type="ECO:0000256" key="7">
    <source>
        <dbReference type="ARBA" id="ARBA00048741"/>
    </source>
</evidence>
<keyword evidence="12" id="KW-0436">Ligase</keyword>
<dbReference type="InterPro" id="IPR051786">
    <property type="entry name" value="ASN_synthetase/amidase"/>
</dbReference>
<dbReference type="Gene3D" id="3.40.50.620">
    <property type="entry name" value="HUPs"/>
    <property type="match status" value="1"/>
</dbReference>
<evidence type="ECO:0000256" key="2">
    <source>
        <dbReference type="ARBA" id="ARBA00005752"/>
    </source>
</evidence>
<dbReference type="PANTHER" id="PTHR43284">
    <property type="entry name" value="ASPARAGINE SYNTHETASE (GLUTAMINE-HYDROLYZING)"/>
    <property type="match status" value="1"/>
</dbReference>
<dbReference type="EMBL" id="QZJW01000014">
    <property type="protein sequence ID" value="RJO61660.1"/>
    <property type="molecule type" value="Genomic_DNA"/>
</dbReference>
<dbReference type="Proteomes" id="UP000285655">
    <property type="component" value="Unassembled WGS sequence"/>
</dbReference>
<keyword evidence="5 9" id="KW-0067">ATP-binding</keyword>
<evidence type="ECO:0000256" key="9">
    <source>
        <dbReference type="PIRSR" id="PIRSR001589-2"/>
    </source>
</evidence>
<dbReference type="InterPro" id="IPR014729">
    <property type="entry name" value="Rossmann-like_a/b/a_fold"/>
</dbReference>
<evidence type="ECO:0000313" key="12">
    <source>
        <dbReference type="EMBL" id="RJO61660.1"/>
    </source>
</evidence>
<feature type="binding site" evidence="9">
    <location>
        <position position="294"/>
    </location>
    <ligand>
        <name>ATP</name>
        <dbReference type="ChEBI" id="CHEBI:30616"/>
    </ligand>
</feature>
<evidence type="ECO:0000256" key="3">
    <source>
        <dbReference type="ARBA" id="ARBA00012737"/>
    </source>
</evidence>
<feature type="active site" description="For GATase activity" evidence="8">
    <location>
        <position position="2"/>
    </location>
</feature>
<dbReference type="SUPFAM" id="SSF56235">
    <property type="entry name" value="N-terminal nucleophile aminohydrolases (Ntn hydrolases)"/>
    <property type="match status" value="1"/>
</dbReference>
<dbReference type="NCBIfam" id="TIGR01536">
    <property type="entry name" value="asn_synth_AEB"/>
    <property type="match status" value="1"/>
</dbReference>
<dbReference type="InterPro" id="IPR033738">
    <property type="entry name" value="AsnB_N"/>
</dbReference>
<keyword evidence="6 8" id="KW-0315">Glutamine amidotransferase</keyword>
<evidence type="ECO:0000256" key="4">
    <source>
        <dbReference type="ARBA" id="ARBA00022741"/>
    </source>
</evidence>
<dbReference type="GO" id="GO:0006529">
    <property type="term" value="P:asparagine biosynthetic process"/>
    <property type="evidence" value="ECO:0007669"/>
    <property type="project" value="UniProtKB-KW"/>
</dbReference>
<proteinExistence type="inferred from homology"/>
<evidence type="ECO:0000256" key="10">
    <source>
        <dbReference type="PIRSR" id="PIRSR001589-3"/>
    </source>
</evidence>
<comment type="pathway">
    <text evidence="1">Amino-acid biosynthesis; L-asparagine biosynthesis; L-asparagine from L-aspartate (L-Gln route): step 1/1.</text>
</comment>
<feature type="site" description="Important for beta-aspartyl-AMP intermediate formation" evidence="10">
    <location>
        <position position="370"/>
    </location>
</feature>
<organism evidence="12 13">
    <name type="scientific">candidate division WS5 bacterium</name>
    <dbReference type="NCBI Taxonomy" id="2093353"/>
    <lineage>
        <taxon>Bacteria</taxon>
        <taxon>candidate division WS5</taxon>
    </lineage>
</organism>
<dbReference type="PROSITE" id="PS51278">
    <property type="entry name" value="GATASE_TYPE_2"/>
    <property type="match status" value="1"/>
</dbReference>
<keyword evidence="8" id="KW-0061">Asparagine biosynthesis</keyword>
<dbReference type="CDD" id="cd00712">
    <property type="entry name" value="AsnB"/>
    <property type="match status" value="1"/>
</dbReference>
<dbReference type="AlphaFoldDB" id="A0A419DF52"/>
<dbReference type="PANTHER" id="PTHR43284:SF1">
    <property type="entry name" value="ASPARAGINE SYNTHETASE"/>
    <property type="match status" value="1"/>
</dbReference>